<comment type="subcellular location">
    <subcellularLocation>
        <location evidence="1">Cell inner membrane</location>
        <topology evidence="1">Multi-pass membrane protein</topology>
    </subcellularLocation>
    <subcellularLocation>
        <location evidence="8">Cell membrane</location>
        <topology evidence="8">Multi-pass membrane protein</topology>
    </subcellularLocation>
</comment>
<dbReference type="PANTHER" id="PTHR43357:SF3">
    <property type="entry name" value="FE(3+)-TRANSPORT SYSTEM PERMEASE PROTEIN FBPB 2"/>
    <property type="match status" value="1"/>
</dbReference>
<feature type="transmembrane region" description="Helical" evidence="8">
    <location>
        <begin position="377"/>
        <end position="399"/>
    </location>
</feature>
<keyword evidence="4" id="KW-0997">Cell inner membrane</keyword>
<feature type="transmembrane region" description="Helical" evidence="8">
    <location>
        <begin position="68"/>
        <end position="94"/>
    </location>
</feature>
<dbReference type="GO" id="GO:0055085">
    <property type="term" value="P:transmembrane transport"/>
    <property type="evidence" value="ECO:0007669"/>
    <property type="project" value="InterPro"/>
</dbReference>
<keyword evidence="2 8" id="KW-0813">Transport</keyword>
<evidence type="ECO:0000256" key="1">
    <source>
        <dbReference type="ARBA" id="ARBA00004429"/>
    </source>
</evidence>
<dbReference type="eggNOG" id="COG1178">
    <property type="taxonomic scope" value="Bacteria"/>
</dbReference>
<dbReference type="RefSeq" id="WP_015234633.1">
    <property type="nucleotide sequence ID" value="NC_019793.1"/>
</dbReference>
<name>K9ZXE0_DEIPD</name>
<dbReference type="PROSITE" id="PS50928">
    <property type="entry name" value="ABC_TM1"/>
    <property type="match status" value="2"/>
</dbReference>
<feature type="transmembrane region" description="Helical" evidence="8">
    <location>
        <begin position="106"/>
        <end position="129"/>
    </location>
</feature>
<evidence type="ECO:0000256" key="3">
    <source>
        <dbReference type="ARBA" id="ARBA00022475"/>
    </source>
</evidence>
<keyword evidence="5 8" id="KW-0812">Transmembrane</keyword>
<dbReference type="EMBL" id="CP003382">
    <property type="protein sequence ID" value="AFZ66323.1"/>
    <property type="molecule type" value="Genomic_DNA"/>
</dbReference>
<dbReference type="GO" id="GO:0005886">
    <property type="term" value="C:plasma membrane"/>
    <property type="evidence" value="ECO:0007669"/>
    <property type="project" value="UniProtKB-SubCell"/>
</dbReference>
<dbReference type="Pfam" id="PF00528">
    <property type="entry name" value="BPD_transp_1"/>
    <property type="match status" value="2"/>
</dbReference>
<feature type="transmembrane region" description="Helical" evidence="8">
    <location>
        <begin position="206"/>
        <end position="230"/>
    </location>
</feature>
<evidence type="ECO:0000313" key="11">
    <source>
        <dbReference type="Proteomes" id="UP000010467"/>
    </source>
</evidence>
<feature type="transmembrane region" description="Helical" evidence="8">
    <location>
        <begin position="27"/>
        <end position="48"/>
    </location>
</feature>
<evidence type="ECO:0000256" key="6">
    <source>
        <dbReference type="ARBA" id="ARBA00022989"/>
    </source>
</evidence>
<accession>K9ZXE0</accession>
<evidence type="ECO:0000256" key="4">
    <source>
        <dbReference type="ARBA" id="ARBA00022519"/>
    </source>
</evidence>
<dbReference type="AlphaFoldDB" id="K9ZXE0"/>
<proteinExistence type="inferred from homology"/>
<evidence type="ECO:0000259" key="9">
    <source>
        <dbReference type="PROSITE" id="PS50928"/>
    </source>
</evidence>
<dbReference type="Gene3D" id="1.10.3720.10">
    <property type="entry name" value="MetI-like"/>
    <property type="match status" value="2"/>
</dbReference>
<dbReference type="STRING" id="937777.Deipe_0744"/>
<reference evidence="11" key="1">
    <citation type="submission" date="2012-03" db="EMBL/GenBank/DDBJ databases">
        <title>Complete sequence of chromosome of Deinococcus peraridilitoris DSM 19664.</title>
        <authorList>
            <person name="Lucas S."/>
            <person name="Copeland A."/>
            <person name="Lapidus A."/>
            <person name="Glavina del Rio T."/>
            <person name="Dalin E."/>
            <person name="Tice H."/>
            <person name="Bruce D."/>
            <person name="Goodwin L."/>
            <person name="Pitluck S."/>
            <person name="Peters L."/>
            <person name="Mikhailova N."/>
            <person name="Lu M."/>
            <person name="Kyrpides N."/>
            <person name="Mavromatis K."/>
            <person name="Ivanova N."/>
            <person name="Brettin T."/>
            <person name="Detter J.C."/>
            <person name="Han C."/>
            <person name="Larimer F."/>
            <person name="Land M."/>
            <person name="Hauser L."/>
            <person name="Markowitz V."/>
            <person name="Cheng J.-F."/>
            <person name="Hugenholtz P."/>
            <person name="Woyke T."/>
            <person name="Wu D."/>
            <person name="Pukall R."/>
            <person name="Steenblock K."/>
            <person name="Brambilla E."/>
            <person name="Klenk H.-P."/>
            <person name="Eisen J.A."/>
        </authorList>
    </citation>
    <scope>NUCLEOTIDE SEQUENCE [LARGE SCALE GENOMIC DNA]</scope>
    <source>
        <strain evidence="11">DSM 19664 / LMG 22246 / CIP 109416 / KR-200</strain>
    </source>
</reference>
<keyword evidence="3" id="KW-1003">Cell membrane</keyword>
<dbReference type="OrthoDB" id="9776648at2"/>
<feature type="transmembrane region" description="Helical" evidence="8">
    <location>
        <begin position="300"/>
        <end position="323"/>
    </location>
</feature>
<dbReference type="PANTHER" id="PTHR43357">
    <property type="entry name" value="INNER MEMBRANE ABC TRANSPORTER PERMEASE PROTEIN YDCV"/>
    <property type="match status" value="1"/>
</dbReference>
<feature type="transmembrane region" description="Helical" evidence="8">
    <location>
        <begin position="250"/>
        <end position="269"/>
    </location>
</feature>
<dbReference type="PATRIC" id="fig|937777.3.peg.750"/>
<evidence type="ECO:0000313" key="10">
    <source>
        <dbReference type="EMBL" id="AFZ66323.1"/>
    </source>
</evidence>
<sequence>MLNKARRSSAGPGQAARPVRHARFPRFLLFVAACVAAFVLVPLAYLVVRAFEVEPAELRAIVLRERNVWLLGNTVLLTGSVLLATTLLALPLAWLTTRSDLRPRGLLVLIGVLPLAIPGYVGAYAMIAASGTGGLIDALTGFAWPRPSGYWGALGILTLFTFPYLFLNFWTSLRGLDPSLEEAARALGHGPLATFWRVTLPQLRPAALAGALLVVLHVLGDFGVVSLMRFETFSYAIYQQYNGSFDRTGAAWLSLMLLLLTGATLMFEARLLRHLRFARVGSGTARRVAPVHLGMWRWPALLFCALVAGAALLVPMASLLYWLGRGLASGALRGLWPALLNSLQVAAPAAVIAALLALPLAYLGVRFPSALTRLMERAAYVGYATPPLAYALALIFFTLRTVPPLYQTLTLLVLAYALHFLAEAIGPVRSALYQATERLEDAARMLGHTGFGAFRLVTLPLLRPGLLAATALVLLSALKELPLTFLLSPSGFNTLATDVWSYTSEAMFAEAAPYALMLVAVSTVASALILRQARGGRGGAS</sequence>
<dbReference type="HOGENOM" id="CLU_021838_0_0_0"/>
<feature type="transmembrane region" description="Helical" evidence="8">
    <location>
        <begin position="411"/>
        <end position="432"/>
    </location>
</feature>
<evidence type="ECO:0000256" key="8">
    <source>
        <dbReference type="RuleBase" id="RU363032"/>
    </source>
</evidence>
<comment type="similarity">
    <text evidence="8">Belongs to the binding-protein-dependent transport system permease family.</text>
</comment>
<dbReference type="InterPro" id="IPR000515">
    <property type="entry name" value="MetI-like"/>
</dbReference>
<evidence type="ECO:0000256" key="7">
    <source>
        <dbReference type="ARBA" id="ARBA00023136"/>
    </source>
</evidence>
<evidence type="ECO:0000256" key="2">
    <source>
        <dbReference type="ARBA" id="ARBA00022448"/>
    </source>
</evidence>
<feature type="transmembrane region" description="Helical" evidence="8">
    <location>
        <begin position="511"/>
        <end position="530"/>
    </location>
</feature>
<feature type="domain" description="ABC transmembrane type-1" evidence="9">
    <location>
        <begin position="339"/>
        <end position="529"/>
    </location>
</feature>
<dbReference type="KEGG" id="dpd:Deipe_0744"/>
<dbReference type="CDD" id="cd06261">
    <property type="entry name" value="TM_PBP2"/>
    <property type="match status" value="2"/>
</dbReference>
<dbReference type="Proteomes" id="UP000010467">
    <property type="component" value="Chromosome"/>
</dbReference>
<feature type="transmembrane region" description="Helical" evidence="8">
    <location>
        <begin position="343"/>
        <end position="365"/>
    </location>
</feature>
<dbReference type="InterPro" id="IPR035906">
    <property type="entry name" value="MetI-like_sf"/>
</dbReference>
<evidence type="ECO:0000256" key="5">
    <source>
        <dbReference type="ARBA" id="ARBA00022692"/>
    </source>
</evidence>
<feature type="domain" description="ABC transmembrane type-1" evidence="9">
    <location>
        <begin position="71"/>
        <end position="266"/>
    </location>
</feature>
<feature type="transmembrane region" description="Helical" evidence="8">
    <location>
        <begin position="453"/>
        <end position="478"/>
    </location>
</feature>
<protein>
    <submittedName>
        <fullName evidence="10">ABC-type Fe3+ transport system, permease component</fullName>
    </submittedName>
</protein>
<keyword evidence="7 8" id="KW-0472">Membrane</keyword>
<keyword evidence="11" id="KW-1185">Reference proteome</keyword>
<organism evidence="10 11">
    <name type="scientific">Deinococcus peraridilitoris (strain DSM 19664 / LMG 22246 / CIP 109416 / KR-200)</name>
    <dbReference type="NCBI Taxonomy" id="937777"/>
    <lineage>
        <taxon>Bacteria</taxon>
        <taxon>Thermotogati</taxon>
        <taxon>Deinococcota</taxon>
        <taxon>Deinococci</taxon>
        <taxon>Deinococcales</taxon>
        <taxon>Deinococcaceae</taxon>
        <taxon>Deinococcus</taxon>
    </lineage>
</organism>
<gene>
    <name evidence="10" type="ordered locus">Deipe_0744</name>
</gene>
<dbReference type="SUPFAM" id="SSF161098">
    <property type="entry name" value="MetI-like"/>
    <property type="match status" value="2"/>
</dbReference>
<keyword evidence="6 8" id="KW-1133">Transmembrane helix</keyword>
<feature type="transmembrane region" description="Helical" evidence="8">
    <location>
        <begin position="149"/>
        <end position="170"/>
    </location>
</feature>